<evidence type="ECO:0000313" key="1">
    <source>
        <dbReference type="EMBL" id="ALM63554.1"/>
    </source>
</evidence>
<gene>
    <name evidence="1" type="ORF">Phi43_49</name>
</gene>
<evidence type="ECO:0000313" key="2">
    <source>
        <dbReference type="Proteomes" id="UP000224622"/>
    </source>
</evidence>
<reference evidence="1 2" key="1">
    <citation type="journal article" date="2016" name="Sci. Rep.">
        <title>Comparative genomics and functional analysis of the 936 group of lactococcal Siphoviridae phages.</title>
        <authorList>
            <person name="Murphy J."/>
            <person name="Bottacini F."/>
            <person name="Mahony J."/>
            <person name="Kelleher P."/>
            <person name="Neve H."/>
            <person name="Zomer A."/>
            <person name="Nauta A."/>
            <person name="van Sinderen D."/>
        </authorList>
    </citation>
    <scope>NUCLEOTIDE SEQUENCE [LARGE SCALE GENOMIC DNA]</scope>
</reference>
<accession>A0A126HAD1</accession>
<dbReference type="Proteomes" id="UP000224622">
    <property type="component" value="Segment"/>
</dbReference>
<organism evidence="1 2">
    <name type="scientific">Lactococcus phage 936 group phage Phi43</name>
    <dbReference type="NCBI Taxonomy" id="1636568"/>
    <lineage>
        <taxon>Viruses</taxon>
        <taxon>Duplodnaviria</taxon>
        <taxon>Heunggongvirae</taxon>
        <taxon>Uroviricota</taxon>
        <taxon>Caudoviricetes</taxon>
        <taxon>Skunavirus</taxon>
        <taxon>Skunavirus i0139</taxon>
    </lineage>
</organism>
<sequence>MIQWKCRKKGDTKLMEDKEFLIKKVEVLESAIKQMAVIQYELDKKLGELEGLE</sequence>
<dbReference type="EMBL" id="KP793110">
    <property type="protein sequence ID" value="ALM63554.1"/>
    <property type="molecule type" value="Genomic_DNA"/>
</dbReference>
<protein>
    <submittedName>
        <fullName evidence="1">Uncharacterized protein</fullName>
    </submittedName>
</protein>
<proteinExistence type="predicted"/>
<name>A0A126HAD1_9CAUD</name>